<dbReference type="Proteomes" id="UP000732378">
    <property type="component" value="Unassembled WGS sequence"/>
</dbReference>
<feature type="region of interest" description="Disordered" evidence="1">
    <location>
        <begin position="1"/>
        <end position="78"/>
    </location>
</feature>
<organism evidence="2 3">
    <name type="scientific">Nocardioides salarius</name>
    <dbReference type="NCBI Taxonomy" id="374513"/>
    <lineage>
        <taxon>Bacteria</taxon>
        <taxon>Bacillati</taxon>
        <taxon>Actinomycetota</taxon>
        <taxon>Actinomycetes</taxon>
        <taxon>Propionibacteriales</taxon>
        <taxon>Nocardioidaceae</taxon>
        <taxon>Nocardioides</taxon>
    </lineage>
</organism>
<dbReference type="EMBL" id="JAFBBZ010000001">
    <property type="protein sequence ID" value="MBM7507358.1"/>
    <property type="molecule type" value="Genomic_DNA"/>
</dbReference>
<accession>A0ABS2M839</accession>
<comment type="caution">
    <text evidence="2">The sequence shown here is derived from an EMBL/GenBank/DDBJ whole genome shotgun (WGS) entry which is preliminary data.</text>
</comment>
<feature type="compositionally biased region" description="Polar residues" evidence="1">
    <location>
        <begin position="25"/>
        <end position="39"/>
    </location>
</feature>
<protein>
    <submittedName>
        <fullName evidence="2">Uncharacterized protein</fullName>
    </submittedName>
</protein>
<sequence length="78" mass="8164">MSQGQHEREQERKRDKQSDADETGEASSGGQVSSVQNMDSAGEEISDDQAVAGQPDGESGRVDEGPTGPNARSGSDEN</sequence>
<dbReference type="RefSeq" id="WP_193669003.1">
    <property type="nucleotide sequence ID" value="NZ_JACDTV010000007.1"/>
</dbReference>
<reference evidence="2 3" key="1">
    <citation type="submission" date="2021-01" db="EMBL/GenBank/DDBJ databases">
        <title>Sequencing the genomes of 1000 actinobacteria strains.</title>
        <authorList>
            <person name="Klenk H.-P."/>
        </authorList>
    </citation>
    <scope>NUCLEOTIDE SEQUENCE [LARGE SCALE GENOMIC DNA]</scope>
    <source>
        <strain evidence="2 3">DSM 18239</strain>
    </source>
</reference>
<name>A0ABS2M839_9ACTN</name>
<keyword evidence="3" id="KW-1185">Reference proteome</keyword>
<evidence type="ECO:0000313" key="2">
    <source>
        <dbReference type="EMBL" id="MBM7507358.1"/>
    </source>
</evidence>
<proteinExistence type="predicted"/>
<feature type="compositionally biased region" description="Basic and acidic residues" evidence="1">
    <location>
        <begin position="1"/>
        <end position="19"/>
    </location>
</feature>
<evidence type="ECO:0000313" key="3">
    <source>
        <dbReference type="Proteomes" id="UP000732378"/>
    </source>
</evidence>
<gene>
    <name evidence="2" type="ORF">JOE61_001172</name>
</gene>
<evidence type="ECO:0000256" key="1">
    <source>
        <dbReference type="SAM" id="MobiDB-lite"/>
    </source>
</evidence>